<sequence length="260" mass="29081">MNLYDALSPYYDVVFPVKRPVVDFLANQFGHPEGKVLLDAACGTGGHALGLAERNFSLVGIDLHPHMIEQARYKAAQIKTFPGKRPRFEVMDMEAIHPDRLGRWDGVYCVGNSLPHLLEVERIRATLQTWERGMNEHGDHRIIIQVVHFAKVLREGGQLPTLEGKAGEAHIRFERRYEPEPSGTIRFLTNLSIEQQKADGTAAEDAVQNWTAETRLLPLSPDDLETMLTSLGYRNLQWYGDLTGKPLTESSPAVVVSAGK</sequence>
<reference evidence="2 3" key="1">
    <citation type="submission" date="2020-07" db="EMBL/GenBank/DDBJ databases">
        <title>Draft whole-genome sequence of Heliobacterium chlorum DSM 3682, type strain.</title>
        <authorList>
            <person name="Kyndt J.A."/>
            <person name="Meyer T.E."/>
            <person name="Imhoff J.F."/>
        </authorList>
    </citation>
    <scope>NUCLEOTIDE SEQUENCE [LARGE SCALE GENOMIC DNA]</scope>
    <source>
        <strain evidence="2 3">DSM 3682</strain>
    </source>
</reference>
<keyword evidence="2" id="KW-0808">Transferase</keyword>
<dbReference type="GO" id="GO:0032259">
    <property type="term" value="P:methylation"/>
    <property type="evidence" value="ECO:0007669"/>
    <property type="project" value="UniProtKB-KW"/>
</dbReference>
<keyword evidence="3" id="KW-1185">Reference proteome</keyword>
<organism evidence="2 3">
    <name type="scientific">Heliobacterium chlorum</name>
    <dbReference type="NCBI Taxonomy" id="2698"/>
    <lineage>
        <taxon>Bacteria</taxon>
        <taxon>Bacillati</taxon>
        <taxon>Bacillota</taxon>
        <taxon>Clostridia</taxon>
        <taxon>Eubacteriales</taxon>
        <taxon>Heliobacteriaceae</taxon>
        <taxon>Heliobacterium</taxon>
    </lineage>
</organism>
<dbReference type="Proteomes" id="UP000617402">
    <property type="component" value="Unassembled WGS sequence"/>
</dbReference>
<accession>A0ABR7T627</accession>
<dbReference type="CDD" id="cd02440">
    <property type="entry name" value="AdoMet_MTases"/>
    <property type="match status" value="1"/>
</dbReference>
<proteinExistence type="predicted"/>
<keyword evidence="2" id="KW-0489">Methyltransferase</keyword>
<evidence type="ECO:0000259" key="1">
    <source>
        <dbReference type="Pfam" id="PF13649"/>
    </source>
</evidence>
<dbReference type="Gene3D" id="3.40.50.150">
    <property type="entry name" value="Vaccinia Virus protein VP39"/>
    <property type="match status" value="1"/>
</dbReference>
<dbReference type="InterPro" id="IPR029063">
    <property type="entry name" value="SAM-dependent_MTases_sf"/>
</dbReference>
<protein>
    <submittedName>
        <fullName evidence="2">Class I SAM-dependent methyltransferase</fullName>
    </submittedName>
</protein>
<dbReference type="Gene3D" id="2.20.25.110">
    <property type="entry name" value="S-adenosyl-L-methionine-dependent methyltransferases"/>
    <property type="match status" value="1"/>
</dbReference>
<dbReference type="Pfam" id="PF13649">
    <property type="entry name" value="Methyltransf_25"/>
    <property type="match status" value="1"/>
</dbReference>
<feature type="domain" description="Methyltransferase" evidence="1">
    <location>
        <begin position="38"/>
        <end position="138"/>
    </location>
</feature>
<dbReference type="EMBL" id="JACVHF010000014">
    <property type="protein sequence ID" value="MBC9785468.1"/>
    <property type="molecule type" value="Genomic_DNA"/>
</dbReference>
<comment type="caution">
    <text evidence="2">The sequence shown here is derived from an EMBL/GenBank/DDBJ whole genome shotgun (WGS) entry which is preliminary data.</text>
</comment>
<dbReference type="RefSeq" id="WP_188040923.1">
    <property type="nucleotide sequence ID" value="NZ_JACVHF010000014.1"/>
</dbReference>
<gene>
    <name evidence="2" type="ORF">H1S01_13225</name>
</gene>
<dbReference type="GO" id="GO:0008168">
    <property type="term" value="F:methyltransferase activity"/>
    <property type="evidence" value="ECO:0007669"/>
    <property type="project" value="UniProtKB-KW"/>
</dbReference>
<evidence type="ECO:0000313" key="3">
    <source>
        <dbReference type="Proteomes" id="UP000617402"/>
    </source>
</evidence>
<name>A0ABR7T627_HELCL</name>
<dbReference type="SUPFAM" id="SSF53335">
    <property type="entry name" value="S-adenosyl-L-methionine-dependent methyltransferases"/>
    <property type="match status" value="1"/>
</dbReference>
<dbReference type="InterPro" id="IPR041698">
    <property type="entry name" value="Methyltransf_25"/>
</dbReference>
<evidence type="ECO:0000313" key="2">
    <source>
        <dbReference type="EMBL" id="MBC9785468.1"/>
    </source>
</evidence>